<dbReference type="InterPro" id="IPR039261">
    <property type="entry name" value="FNR_nucleotide-bd"/>
</dbReference>
<comment type="caution">
    <text evidence="10">The sequence shown here is derived from an EMBL/GenBank/DDBJ whole genome shotgun (WGS) entry which is preliminary data.</text>
</comment>
<evidence type="ECO:0000259" key="8">
    <source>
        <dbReference type="PROSITE" id="PS51085"/>
    </source>
</evidence>
<feature type="domain" description="FAD-binding FR-type" evidence="9">
    <location>
        <begin position="4"/>
        <end position="106"/>
    </location>
</feature>
<organism evidence="10 11">
    <name type="scientific">Sinomonas cellulolyticus</name>
    <dbReference type="NCBI Taxonomy" id="2801916"/>
    <lineage>
        <taxon>Bacteria</taxon>
        <taxon>Bacillati</taxon>
        <taxon>Actinomycetota</taxon>
        <taxon>Actinomycetes</taxon>
        <taxon>Micrococcales</taxon>
        <taxon>Micrococcaceae</taxon>
        <taxon>Sinomonas</taxon>
    </lineage>
</organism>
<evidence type="ECO:0000256" key="6">
    <source>
        <dbReference type="ARBA" id="ARBA00023004"/>
    </source>
</evidence>
<name>A0ABS1K668_9MICC</name>
<keyword evidence="6" id="KW-0408">Iron</keyword>
<evidence type="ECO:0000313" key="11">
    <source>
        <dbReference type="Proteomes" id="UP000639051"/>
    </source>
</evidence>
<dbReference type="CDD" id="cd00207">
    <property type="entry name" value="fer2"/>
    <property type="match status" value="1"/>
</dbReference>
<evidence type="ECO:0000256" key="4">
    <source>
        <dbReference type="ARBA" id="ARBA00022723"/>
    </source>
</evidence>
<reference evidence="10 11" key="1">
    <citation type="submission" date="2021-01" db="EMBL/GenBank/DDBJ databases">
        <title>Genome public.</title>
        <authorList>
            <person name="Liu C."/>
            <person name="Sun Q."/>
        </authorList>
    </citation>
    <scope>NUCLEOTIDE SEQUENCE [LARGE SCALE GENOMIC DNA]</scope>
    <source>
        <strain evidence="10 11">JC656</strain>
    </source>
</reference>
<dbReference type="Gene3D" id="2.40.30.10">
    <property type="entry name" value="Translation factors"/>
    <property type="match status" value="1"/>
</dbReference>
<dbReference type="PROSITE" id="PS00197">
    <property type="entry name" value="2FE2S_FER_1"/>
    <property type="match status" value="1"/>
</dbReference>
<feature type="domain" description="2Fe-2S ferredoxin-type" evidence="8">
    <location>
        <begin position="241"/>
        <end position="326"/>
    </location>
</feature>
<dbReference type="PROSITE" id="PS51085">
    <property type="entry name" value="2FE2S_FER_2"/>
    <property type="match status" value="1"/>
</dbReference>
<dbReference type="PANTHER" id="PTHR47354:SF1">
    <property type="entry name" value="CARNITINE MONOOXYGENASE REDUCTASE SUBUNIT"/>
    <property type="match status" value="1"/>
</dbReference>
<dbReference type="Gene3D" id="3.10.20.30">
    <property type="match status" value="1"/>
</dbReference>
<dbReference type="InterPro" id="IPR001433">
    <property type="entry name" value="OxRdtase_FAD/NAD-bd"/>
</dbReference>
<dbReference type="InterPro" id="IPR001041">
    <property type="entry name" value="2Fe-2S_ferredoxin-type"/>
</dbReference>
<gene>
    <name evidence="10" type="ORF">JJE72_16935</name>
</gene>
<dbReference type="PRINTS" id="PR00409">
    <property type="entry name" value="PHDIOXRDTASE"/>
</dbReference>
<dbReference type="InterPro" id="IPR006058">
    <property type="entry name" value="2Fe2S_fd_BS"/>
</dbReference>
<dbReference type="Proteomes" id="UP000639051">
    <property type="component" value="Unassembled WGS sequence"/>
</dbReference>
<dbReference type="RefSeq" id="WP_201896965.1">
    <property type="nucleotide sequence ID" value="NZ_BNCM01000006.1"/>
</dbReference>
<dbReference type="EMBL" id="JAERRC010000046">
    <property type="protein sequence ID" value="MBL0707181.1"/>
    <property type="molecule type" value="Genomic_DNA"/>
</dbReference>
<comment type="cofactor">
    <cofactor evidence="1">
        <name>FAD</name>
        <dbReference type="ChEBI" id="CHEBI:57692"/>
    </cofactor>
</comment>
<dbReference type="InterPro" id="IPR036010">
    <property type="entry name" value="2Fe-2S_ferredoxin-like_sf"/>
</dbReference>
<dbReference type="PANTHER" id="PTHR47354">
    <property type="entry name" value="NADH OXIDOREDUCTASE HCR"/>
    <property type="match status" value="1"/>
</dbReference>
<accession>A0ABS1K668</accession>
<proteinExistence type="predicted"/>
<dbReference type="PROSITE" id="PS51384">
    <property type="entry name" value="FAD_FR"/>
    <property type="match status" value="1"/>
</dbReference>
<keyword evidence="5" id="KW-0560">Oxidoreductase</keyword>
<dbReference type="InterPro" id="IPR017938">
    <property type="entry name" value="Riboflavin_synthase-like_b-brl"/>
</dbReference>
<evidence type="ECO:0000256" key="3">
    <source>
        <dbReference type="ARBA" id="ARBA00022714"/>
    </source>
</evidence>
<sequence length="326" mass="35017">MDNTTPLSLLVRETRYEADGVVSVCFVDPTGADLPKWKAGAHLEITLPSGLVRQYSLWSNPDDPQHYRVGVLREDRGRGGSKEIHDTGLVGRTLTVNGPRNRFELVDAPRYIFIAGGIGVTPLVPMLSRVARSDANPEWSFHYGGRSRRSMAFTGVLERLAQSGRGGTVNFVAEDSDGILDLRGILSAADGETAIYCCGPGGLITAVEKLCEELGLPGLHVERFGAAPVDESVASAENTTFEVELSTTGTTVSVGPDESILECVRSIVPGVPASCEEGFCGTCEVRILAGQAEHRDQILTQAEQDANETMFICVSRAKSPRLVLDL</sequence>
<dbReference type="CDD" id="cd06185">
    <property type="entry name" value="PDR_like"/>
    <property type="match status" value="1"/>
</dbReference>
<dbReference type="SUPFAM" id="SSF54292">
    <property type="entry name" value="2Fe-2S ferredoxin-like"/>
    <property type="match status" value="1"/>
</dbReference>
<evidence type="ECO:0000259" key="9">
    <source>
        <dbReference type="PROSITE" id="PS51384"/>
    </source>
</evidence>
<dbReference type="InterPro" id="IPR012675">
    <property type="entry name" value="Beta-grasp_dom_sf"/>
</dbReference>
<evidence type="ECO:0000256" key="7">
    <source>
        <dbReference type="ARBA" id="ARBA00023014"/>
    </source>
</evidence>
<evidence type="ECO:0000256" key="2">
    <source>
        <dbReference type="ARBA" id="ARBA00022630"/>
    </source>
</evidence>
<dbReference type="InterPro" id="IPR017927">
    <property type="entry name" value="FAD-bd_FR_type"/>
</dbReference>
<keyword evidence="4" id="KW-0479">Metal-binding</keyword>
<evidence type="ECO:0000256" key="5">
    <source>
        <dbReference type="ARBA" id="ARBA00023002"/>
    </source>
</evidence>
<keyword evidence="7" id="KW-0411">Iron-sulfur</keyword>
<keyword evidence="3" id="KW-0001">2Fe-2S</keyword>
<dbReference type="Gene3D" id="3.40.50.80">
    <property type="entry name" value="Nucleotide-binding domain of ferredoxin-NADP reductase (FNR) module"/>
    <property type="match status" value="1"/>
</dbReference>
<dbReference type="SUPFAM" id="SSF63380">
    <property type="entry name" value="Riboflavin synthase domain-like"/>
    <property type="match status" value="1"/>
</dbReference>
<protein>
    <submittedName>
        <fullName evidence="10">Oxidoreductase</fullName>
    </submittedName>
</protein>
<keyword evidence="2" id="KW-0285">Flavoprotein</keyword>
<evidence type="ECO:0000256" key="1">
    <source>
        <dbReference type="ARBA" id="ARBA00001974"/>
    </source>
</evidence>
<evidence type="ECO:0000313" key="10">
    <source>
        <dbReference type="EMBL" id="MBL0707181.1"/>
    </source>
</evidence>
<keyword evidence="11" id="KW-1185">Reference proteome</keyword>
<dbReference type="Pfam" id="PF00175">
    <property type="entry name" value="NAD_binding_1"/>
    <property type="match status" value="1"/>
</dbReference>
<dbReference type="Pfam" id="PF00111">
    <property type="entry name" value="Fer2"/>
    <property type="match status" value="1"/>
</dbReference>
<dbReference type="InterPro" id="IPR050415">
    <property type="entry name" value="MRET"/>
</dbReference>
<dbReference type="SUPFAM" id="SSF52343">
    <property type="entry name" value="Ferredoxin reductase-like, C-terminal NADP-linked domain"/>
    <property type="match status" value="1"/>
</dbReference>